<evidence type="ECO:0000313" key="11">
    <source>
        <dbReference type="Proteomes" id="UP000268084"/>
    </source>
</evidence>
<dbReference type="InterPro" id="IPR009100">
    <property type="entry name" value="AcylCoA_DH/oxidase_NM_dom_sf"/>
</dbReference>
<dbReference type="Gene3D" id="2.40.110.10">
    <property type="entry name" value="Butyryl-CoA Dehydrogenase, subunit A, domain 2"/>
    <property type="match status" value="1"/>
</dbReference>
<evidence type="ECO:0000259" key="8">
    <source>
        <dbReference type="Pfam" id="PF02770"/>
    </source>
</evidence>
<dbReference type="KEGG" id="nak:EH165_10755"/>
<dbReference type="InterPro" id="IPR006091">
    <property type="entry name" value="Acyl-CoA_Oxase/DH_mid-dom"/>
</dbReference>
<dbReference type="PROSITE" id="PS00073">
    <property type="entry name" value="ACYL_COA_DH_2"/>
    <property type="match status" value="1"/>
</dbReference>
<name>A0A3G8ZP08_9ACTN</name>
<evidence type="ECO:0000259" key="9">
    <source>
        <dbReference type="Pfam" id="PF02771"/>
    </source>
</evidence>
<feature type="domain" description="Acyl-CoA dehydrogenase/oxidase C-terminal" evidence="7">
    <location>
        <begin position="230"/>
        <end position="380"/>
    </location>
</feature>
<evidence type="ECO:0000256" key="3">
    <source>
        <dbReference type="ARBA" id="ARBA00022630"/>
    </source>
</evidence>
<dbReference type="InterPro" id="IPR006089">
    <property type="entry name" value="Acyl-CoA_DH_CS"/>
</dbReference>
<evidence type="ECO:0000256" key="4">
    <source>
        <dbReference type="ARBA" id="ARBA00022827"/>
    </source>
</evidence>
<dbReference type="FunFam" id="1.20.140.10:FF:000004">
    <property type="entry name" value="Acyl-CoA dehydrogenase FadE25"/>
    <property type="match status" value="1"/>
</dbReference>
<evidence type="ECO:0000256" key="2">
    <source>
        <dbReference type="ARBA" id="ARBA00009347"/>
    </source>
</evidence>
<accession>A0A3G8ZP08</accession>
<evidence type="ECO:0000256" key="5">
    <source>
        <dbReference type="ARBA" id="ARBA00023002"/>
    </source>
</evidence>
<dbReference type="PROSITE" id="PS00072">
    <property type="entry name" value="ACYL_COA_DH_1"/>
    <property type="match status" value="1"/>
</dbReference>
<keyword evidence="5 6" id="KW-0560">Oxidoreductase</keyword>
<dbReference type="PANTHER" id="PTHR43884:SF12">
    <property type="entry name" value="ISOVALERYL-COA DEHYDROGENASE, MITOCHONDRIAL-RELATED"/>
    <property type="match status" value="1"/>
</dbReference>
<evidence type="ECO:0000313" key="10">
    <source>
        <dbReference type="EMBL" id="AZI58537.1"/>
    </source>
</evidence>
<dbReference type="FunFam" id="1.10.540.10:FF:000002">
    <property type="entry name" value="Acyl-CoA dehydrogenase FadE19"/>
    <property type="match status" value="1"/>
</dbReference>
<dbReference type="InterPro" id="IPR037069">
    <property type="entry name" value="AcylCoA_DH/ox_N_sf"/>
</dbReference>
<keyword evidence="3 6" id="KW-0285">Flavoprotein</keyword>
<keyword evidence="11" id="KW-1185">Reference proteome</keyword>
<reference evidence="10 11" key="2">
    <citation type="submission" date="2018-12" db="EMBL/GenBank/DDBJ databases">
        <title>Nakamurella antarcticus sp. nov., isolated from Antarctica South Shetland Islands soil.</title>
        <authorList>
            <person name="Peng F."/>
        </authorList>
    </citation>
    <scope>NUCLEOTIDE SEQUENCE [LARGE SCALE GENOMIC DNA]</scope>
    <source>
        <strain evidence="10 11">S14-144</strain>
    </source>
</reference>
<dbReference type="Pfam" id="PF02771">
    <property type="entry name" value="Acyl-CoA_dh_N"/>
    <property type="match status" value="1"/>
</dbReference>
<dbReference type="Gene3D" id="1.10.540.10">
    <property type="entry name" value="Acyl-CoA dehydrogenase/oxidase, N-terminal domain"/>
    <property type="match status" value="1"/>
</dbReference>
<dbReference type="RefSeq" id="WP_124799446.1">
    <property type="nucleotide sequence ID" value="NZ_CP034170.1"/>
</dbReference>
<dbReference type="SUPFAM" id="SSF56645">
    <property type="entry name" value="Acyl-CoA dehydrogenase NM domain-like"/>
    <property type="match status" value="1"/>
</dbReference>
<reference evidence="10 11" key="1">
    <citation type="submission" date="2018-11" db="EMBL/GenBank/DDBJ databases">
        <authorList>
            <person name="Da X."/>
        </authorList>
    </citation>
    <scope>NUCLEOTIDE SEQUENCE [LARGE SCALE GENOMIC DNA]</scope>
    <source>
        <strain evidence="10 11">S14-144</strain>
    </source>
</reference>
<protein>
    <submittedName>
        <fullName evidence="10">Acyl-CoA dehydrogenase</fullName>
    </submittedName>
</protein>
<dbReference type="Gene3D" id="1.20.140.10">
    <property type="entry name" value="Butyryl-CoA Dehydrogenase, subunit A, domain 3"/>
    <property type="match status" value="1"/>
</dbReference>
<dbReference type="PANTHER" id="PTHR43884">
    <property type="entry name" value="ACYL-COA DEHYDROGENASE"/>
    <property type="match status" value="1"/>
</dbReference>
<dbReference type="GO" id="GO:0050660">
    <property type="term" value="F:flavin adenine dinucleotide binding"/>
    <property type="evidence" value="ECO:0007669"/>
    <property type="project" value="InterPro"/>
</dbReference>
<feature type="domain" description="Acyl-CoA oxidase/dehydrogenase middle" evidence="8">
    <location>
        <begin position="124"/>
        <end position="218"/>
    </location>
</feature>
<dbReference type="GO" id="GO:0003995">
    <property type="term" value="F:acyl-CoA dehydrogenase activity"/>
    <property type="evidence" value="ECO:0007669"/>
    <property type="project" value="InterPro"/>
</dbReference>
<evidence type="ECO:0000259" key="7">
    <source>
        <dbReference type="Pfam" id="PF00441"/>
    </source>
</evidence>
<dbReference type="AlphaFoldDB" id="A0A3G8ZP08"/>
<dbReference type="OrthoDB" id="8876745at2"/>
<feature type="domain" description="Acyl-CoA dehydrogenase/oxidase N-terminal" evidence="9">
    <location>
        <begin position="9"/>
        <end position="119"/>
    </location>
</feature>
<dbReference type="Pfam" id="PF02770">
    <property type="entry name" value="Acyl-CoA_dh_M"/>
    <property type="match status" value="1"/>
</dbReference>
<dbReference type="Pfam" id="PF00441">
    <property type="entry name" value="Acyl-CoA_dh_1"/>
    <property type="match status" value="1"/>
</dbReference>
<gene>
    <name evidence="10" type="ORF">EH165_10755</name>
</gene>
<sequence length="381" mass="40759">MSDLYNLPEDHQDIRAAVRELAEGAIKPFAADCDEKERYPVEAQKALIDAGFHAVHIPEAYEGMGADAVATVVVIEEVARVCASSALIPAVNKLGSMPIILSGSEELKQAVLPSIASGEAMISYALSEREAGSDAAAMRTRAKADGDDWILNGTKCWITNAGVSSWYTVMAVTDPDKGSRGISAFVVHADDEGFQVGTKERKLGIKGSPTREIHFDNCRIPGWRIVGEPGTGYSTALATLEHTRPTIGAQAVGIAQGALELSVDYAKHRQQFGKAIAQFQAIQFMIADMAMAVEAARTLVYQAAAAAERGDPRSSFLASAAKCLASDTAMSVTTDAVQILGGAGYTRDFAAERMMRDAKITQIYEGTNQIQRLVMARSLLR</sequence>
<comment type="cofactor">
    <cofactor evidence="1 6">
        <name>FAD</name>
        <dbReference type="ChEBI" id="CHEBI:57692"/>
    </cofactor>
</comment>
<dbReference type="InterPro" id="IPR036250">
    <property type="entry name" value="AcylCo_DH-like_C"/>
</dbReference>
<dbReference type="InterPro" id="IPR046373">
    <property type="entry name" value="Acyl-CoA_Oxase/DH_mid-dom_sf"/>
</dbReference>
<dbReference type="InterPro" id="IPR013786">
    <property type="entry name" value="AcylCoA_DH/ox_N"/>
</dbReference>
<organism evidence="10 11">
    <name type="scientific">Nakamurella antarctica</name>
    <dbReference type="NCBI Taxonomy" id="1902245"/>
    <lineage>
        <taxon>Bacteria</taxon>
        <taxon>Bacillati</taxon>
        <taxon>Actinomycetota</taxon>
        <taxon>Actinomycetes</taxon>
        <taxon>Nakamurellales</taxon>
        <taxon>Nakamurellaceae</taxon>
        <taxon>Nakamurella</taxon>
    </lineage>
</organism>
<keyword evidence="4 6" id="KW-0274">FAD</keyword>
<proteinExistence type="inferred from homology"/>
<dbReference type="InterPro" id="IPR009075">
    <property type="entry name" value="AcylCo_DH/oxidase_C"/>
</dbReference>
<dbReference type="SUPFAM" id="SSF47203">
    <property type="entry name" value="Acyl-CoA dehydrogenase C-terminal domain-like"/>
    <property type="match status" value="1"/>
</dbReference>
<comment type="similarity">
    <text evidence="2 6">Belongs to the acyl-CoA dehydrogenase family.</text>
</comment>
<evidence type="ECO:0000256" key="1">
    <source>
        <dbReference type="ARBA" id="ARBA00001974"/>
    </source>
</evidence>
<dbReference type="EMBL" id="CP034170">
    <property type="protein sequence ID" value="AZI58537.1"/>
    <property type="molecule type" value="Genomic_DNA"/>
</dbReference>
<dbReference type="Proteomes" id="UP000268084">
    <property type="component" value="Chromosome"/>
</dbReference>
<dbReference type="PIRSF" id="PIRSF016578">
    <property type="entry name" value="HsaA"/>
    <property type="match status" value="1"/>
</dbReference>
<evidence type="ECO:0000256" key="6">
    <source>
        <dbReference type="RuleBase" id="RU362125"/>
    </source>
</evidence>
<dbReference type="FunFam" id="2.40.110.10:FF:000001">
    <property type="entry name" value="Acyl-CoA dehydrogenase, mitochondrial"/>
    <property type="match status" value="1"/>
</dbReference>